<dbReference type="GO" id="GO:0005743">
    <property type="term" value="C:mitochondrial inner membrane"/>
    <property type="evidence" value="ECO:0007669"/>
    <property type="project" value="TreeGrafter"/>
</dbReference>
<dbReference type="EMBL" id="ML975160">
    <property type="protein sequence ID" value="KAF1811641.1"/>
    <property type="molecule type" value="Genomic_DNA"/>
</dbReference>
<feature type="transmembrane region" description="Helical" evidence="2">
    <location>
        <begin position="136"/>
        <end position="156"/>
    </location>
</feature>
<name>A0A6G1G136_9PEZI</name>
<keyword evidence="4" id="KW-1185">Reference proteome</keyword>
<evidence type="ECO:0000313" key="3">
    <source>
        <dbReference type="EMBL" id="KAF1811641.1"/>
    </source>
</evidence>
<dbReference type="RefSeq" id="XP_033533272.1">
    <property type="nucleotide sequence ID" value="XM_033676477.1"/>
</dbReference>
<evidence type="ECO:0008006" key="6">
    <source>
        <dbReference type="Google" id="ProtNLM"/>
    </source>
</evidence>
<dbReference type="AlphaFoldDB" id="A0A6G1G136"/>
<dbReference type="PANTHER" id="PTHR28062:SF1">
    <property type="entry name" value="TRANSMEMBRANE PROTEIN"/>
    <property type="match status" value="1"/>
</dbReference>
<keyword evidence="2" id="KW-0812">Transmembrane</keyword>
<evidence type="ECO:0000256" key="2">
    <source>
        <dbReference type="SAM" id="Phobius"/>
    </source>
</evidence>
<reference evidence="3 5" key="1">
    <citation type="submission" date="2020-01" db="EMBL/GenBank/DDBJ databases">
        <authorList>
            <consortium name="DOE Joint Genome Institute"/>
            <person name="Haridas S."/>
            <person name="Albert R."/>
            <person name="Binder M."/>
            <person name="Bloem J."/>
            <person name="Labutti K."/>
            <person name="Salamov A."/>
            <person name="Andreopoulos B."/>
            <person name="Baker S.E."/>
            <person name="Barry K."/>
            <person name="Bills G."/>
            <person name="Bluhm B.H."/>
            <person name="Cannon C."/>
            <person name="Castanera R."/>
            <person name="Culley D.E."/>
            <person name="Daum C."/>
            <person name="Ezra D."/>
            <person name="Gonzalez J.B."/>
            <person name="Henrissat B."/>
            <person name="Kuo A."/>
            <person name="Liang C."/>
            <person name="Lipzen A."/>
            <person name="Lutzoni F."/>
            <person name="Magnuson J."/>
            <person name="Mondo S."/>
            <person name="Nolan M."/>
            <person name="Ohm R."/>
            <person name="Pangilinan J."/>
            <person name="Park H.-J."/>
            <person name="Ramirez L."/>
            <person name="Alfaro M."/>
            <person name="Sun H."/>
            <person name="Tritt A."/>
            <person name="Yoshinaga Y."/>
            <person name="Zwiers L.-H."/>
            <person name="Turgeon B.G."/>
            <person name="Goodwin S.B."/>
            <person name="Spatafora J.W."/>
            <person name="Crous P.W."/>
            <person name="Grigoriev I.V."/>
        </authorList>
    </citation>
    <scope>NUCLEOTIDE SEQUENCE</scope>
    <source>
        <strain evidence="3 5">CBS 781.70</strain>
    </source>
</reference>
<keyword evidence="2" id="KW-0472">Membrane</keyword>
<keyword evidence="2" id="KW-1133">Transmembrane helix</keyword>
<evidence type="ECO:0000313" key="4">
    <source>
        <dbReference type="Proteomes" id="UP000504638"/>
    </source>
</evidence>
<gene>
    <name evidence="3 5" type="ORF">P152DRAFT_398639</name>
</gene>
<dbReference type="PANTHER" id="PTHR28062">
    <property type="entry name" value="K+-H+ EXCHANGE-LIKE PROTEIN"/>
    <property type="match status" value="1"/>
</dbReference>
<dbReference type="OrthoDB" id="5562676at2759"/>
<protein>
    <recommendedName>
        <fullName evidence="6">Mitochondrial K+-H+ exchange-related-domain-containing protein</fullName>
    </recommendedName>
</protein>
<feature type="region of interest" description="Disordered" evidence="1">
    <location>
        <begin position="266"/>
        <end position="297"/>
    </location>
</feature>
<dbReference type="GO" id="GO:1902600">
    <property type="term" value="P:proton transmembrane transport"/>
    <property type="evidence" value="ECO:0007669"/>
    <property type="project" value="TreeGrafter"/>
</dbReference>
<evidence type="ECO:0000313" key="5">
    <source>
        <dbReference type="RefSeq" id="XP_033533272.1"/>
    </source>
</evidence>
<dbReference type="InterPro" id="IPR018786">
    <property type="entry name" value="Mit_KHE1"/>
</dbReference>
<dbReference type="GeneID" id="54417047"/>
<proteinExistence type="predicted"/>
<evidence type="ECO:0000256" key="1">
    <source>
        <dbReference type="SAM" id="MobiDB-lite"/>
    </source>
</evidence>
<dbReference type="GO" id="GO:0006813">
    <property type="term" value="P:potassium ion transport"/>
    <property type="evidence" value="ECO:0007669"/>
    <property type="project" value="TreeGrafter"/>
</dbReference>
<organism evidence="3">
    <name type="scientific">Eremomyces bilateralis CBS 781.70</name>
    <dbReference type="NCBI Taxonomy" id="1392243"/>
    <lineage>
        <taxon>Eukaryota</taxon>
        <taxon>Fungi</taxon>
        <taxon>Dikarya</taxon>
        <taxon>Ascomycota</taxon>
        <taxon>Pezizomycotina</taxon>
        <taxon>Dothideomycetes</taxon>
        <taxon>Dothideomycetes incertae sedis</taxon>
        <taxon>Eremomycetales</taxon>
        <taxon>Eremomycetaceae</taxon>
        <taxon>Eremomyces</taxon>
    </lineage>
</organism>
<dbReference type="Pfam" id="PF10173">
    <property type="entry name" value="Mit_KHE1"/>
    <property type="match status" value="1"/>
</dbReference>
<reference evidence="5" key="3">
    <citation type="submission" date="2025-04" db="UniProtKB">
        <authorList>
            <consortium name="RefSeq"/>
        </authorList>
    </citation>
    <scope>IDENTIFICATION</scope>
    <source>
        <strain evidence="5">CBS 781.70</strain>
    </source>
</reference>
<sequence>MRIYLLPISTRRTLIYCERLSVHEARQKSLVDRAVDKASTTWTNWERTDKGWKKSVTHYGSILLNRIPFEEWGLKTVPPLAKRKGDLKGGRRRVEVLYPGAFLEEGHAPWILERIATERQGLHRGKMWWSFGGMPLAAPFALIPIIPNFPFFYLAFRAWSHWRAWSGSKHLEFLLKNDLLKYHPSPILDQMYTAGLMHRSPFKSRAAPTPTPDQTAKLADNIDAEKQPDAKEVMLLRRWNGKLLADQLKLPNMEVEIERAVDQVERDIKAKEVEEAEDPRRKGEARAEAREEKNSPS</sequence>
<reference evidence="5" key="2">
    <citation type="submission" date="2020-04" db="EMBL/GenBank/DDBJ databases">
        <authorList>
            <consortium name="NCBI Genome Project"/>
        </authorList>
    </citation>
    <scope>NUCLEOTIDE SEQUENCE</scope>
    <source>
        <strain evidence="5">CBS 781.70</strain>
    </source>
</reference>
<accession>A0A6G1G136</accession>
<dbReference type="Proteomes" id="UP000504638">
    <property type="component" value="Unplaced"/>
</dbReference>